<dbReference type="GO" id="GO:0016020">
    <property type="term" value="C:membrane"/>
    <property type="evidence" value="ECO:0007669"/>
    <property type="project" value="InterPro"/>
</dbReference>
<dbReference type="SFLD" id="SFLDF00027">
    <property type="entry name" value="p-type_atpase"/>
    <property type="match status" value="1"/>
</dbReference>
<dbReference type="NCBIfam" id="TIGR01511">
    <property type="entry name" value="ATPase-IB1_Cu"/>
    <property type="match status" value="1"/>
</dbReference>
<dbReference type="PANTHER" id="PTHR43520">
    <property type="entry name" value="ATP7, ISOFORM B"/>
    <property type="match status" value="1"/>
</dbReference>
<dbReference type="SUPFAM" id="SSF55008">
    <property type="entry name" value="HMA, heavy metal-associated domain"/>
    <property type="match status" value="1"/>
</dbReference>
<dbReference type="PROSITE" id="PS50846">
    <property type="entry name" value="HMA_2"/>
    <property type="match status" value="1"/>
</dbReference>
<dbReference type="InterPro" id="IPR008250">
    <property type="entry name" value="ATPase_P-typ_transduc_dom_A_sf"/>
</dbReference>
<dbReference type="Gene3D" id="2.70.150.10">
    <property type="entry name" value="Calcium-transporting ATPase, cytoplasmic transduction domain A"/>
    <property type="match status" value="1"/>
</dbReference>
<feature type="transmembrane region" description="Helical" evidence="10">
    <location>
        <begin position="718"/>
        <end position="736"/>
    </location>
</feature>
<keyword evidence="4" id="KW-0479">Metal-binding</keyword>
<evidence type="ECO:0000256" key="1">
    <source>
        <dbReference type="ARBA" id="ARBA00004127"/>
    </source>
</evidence>
<dbReference type="AlphaFoldDB" id="A0AAX4L5X4"/>
<dbReference type="InterPro" id="IPR036412">
    <property type="entry name" value="HAD-like_sf"/>
</dbReference>
<dbReference type="Proteomes" id="UP001432202">
    <property type="component" value="Chromosome"/>
</dbReference>
<dbReference type="SFLD" id="SFLDG00002">
    <property type="entry name" value="C1.7:_P-type_atpase_like"/>
    <property type="match status" value="1"/>
</dbReference>
<organism evidence="12 13">
    <name type="scientific">Sulfolobus tengchongensis</name>
    <dbReference type="NCBI Taxonomy" id="207809"/>
    <lineage>
        <taxon>Archaea</taxon>
        <taxon>Thermoproteota</taxon>
        <taxon>Thermoprotei</taxon>
        <taxon>Sulfolobales</taxon>
        <taxon>Sulfolobaceae</taxon>
        <taxon>Sulfolobus</taxon>
    </lineage>
</organism>
<dbReference type="PROSITE" id="PS00154">
    <property type="entry name" value="ATPASE_E1_E2"/>
    <property type="match status" value="1"/>
</dbReference>
<dbReference type="GO" id="GO:0005524">
    <property type="term" value="F:ATP binding"/>
    <property type="evidence" value="ECO:0007669"/>
    <property type="project" value="UniProtKB-KW"/>
</dbReference>
<dbReference type="InterPro" id="IPR001757">
    <property type="entry name" value="P_typ_ATPase"/>
</dbReference>
<dbReference type="RefSeq" id="WP_338604340.1">
    <property type="nucleotide sequence ID" value="NZ_CP146016.1"/>
</dbReference>
<evidence type="ECO:0000256" key="3">
    <source>
        <dbReference type="ARBA" id="ARBA00022692"/>
    </source>
</evidence>
<dbReference type="CDD" id="cd00371">
    <property type="entry name" value="HMA"/>
    <property type="match status" value="1"/>
</dbReference>
<dbReference type="InterPro" id="IPR006121">
    <property type="entry name" value="HMA_dom"/>
</dbReference>
<dbReference type="Gene3D" id="3.30.70.100">
    <property type="match status" value="1"/>
</dbReference>
<evidence type="ECO:0000313" key="13">
    <source>
        <dbReference type="Proteomes" id="UP001432202"/>
    </source>
</evidence>
<dbReference type="NCBIfam" id="TIGR01525">
    <property type="entry name" value="ATPase-IB_hvy"/>
    <property type="match status" value="1"/>
</dbReference>
<dbReference type="NCBIfam" id="TIGR01512">
    <property type="entry name" value="ATPase-IB2_Cd"/>
    <property type="match status" value="1"/>
</dbReference>
<feature type="transmembrane region" description="Helical" evidence="10">
    <location>
        <begin position="369"/>
        <end position="391"/>
    </location>
</feature>
<keyword evidence="3 10" id="KW-0812">Transmembrane</keyword>
<dbReference type="PRINTS" id="PR00119">
    <property type="entry name" value="CATATPASE"/>
</dbReference>
<dbReference type="InterPro" id="IPR023298">
    <property type="entry name" value="ATPase_P-typ_TM_dom_sf"/>
</dbReference>
<dbReference type="InterPro" id="IPR044492">
    <property type="entry name" value="P_typ_ATPase_HD_dom"/>
</dbReference>
<dbReference type="Gene3D" id="3.40.1110.10">
    <property type="entry name" value="Calcium-transporting ATPase, cytoplasmic domain N"/>
    <property type="match status" value="1"/>
</dbReference>
<comment type="similarity">
    <text evidence="2">Belongs to the cation transport ATPase (P-type) (TC 3.A.3) family. Type IB subfamily.</text>
</comment>
<dbReference type="GO" id="GO:0005507">
    <property type="term" value="F:copper ion binding"/>
    <property type="evidence" value="ECO:0007669"/>
    <property type="project" value="TreeGrafter"/>
</dbReference>
<dbReference type="InterPro" id="IPR023214">
    <property type="entry name" value="HAD_sf"/>
</dbReference>
<dbReference type="SFLD" id="SFLDS00003">
    <property type="entry name" value="Haloacid_Dehalogenase"/>
    <property type="match status" value="1"/>
</dbReference>
<keyword evidence="5" id="KW-0547">Nucleotide-binding</keyword>
<gene>
    <name evidence="12" type="ORF">V6M85_06215</name>
</gene>
<dbReference type="Gene3D" id="3.40.50.1000">
    <property type="entry name" value="HAD superfamily/HAD-like"/>
    <property type="match status" value="1"/>
</dbReference>
<dbReference type="PROSITE" id="PS01047">
    <property type="entry name" value="HMA_1"/>
    <property type="match status" value="1"/>
</dbReference>
<evidence type="ECO:0000256" key="4">
    <source>
        <dbReference type="ARBA" id="ARBA00022723"/>
    </source>
</evidence>
<dbReference type="InterPro" id="IPR027256">
    <property type="entry name" value="P-typ_ATPase_IB"/>
</dbReference>
<dbReference type="InterPro" id="IPR023299">
    <property type="entry name" value="ATPase_P-typ_cyto_dom_N"/>
</dbReference>
<evidence type="ECO:0000259" key="11">
    <source>
        <dbReference type="PROSITE" id="PS50846"/>
    </source>
</evidence>
<proteinExistence type="inferred from homology"/>
<keyword evidence="13" id="KW-1185">Reference proteome</keyword>
<dbReference type="Pfam" id="PF00122">
    <property type="entry name" value="E1-E2_ATPase"/>
    <property type="match status" value="1"/>
</dbReference>
<evidence type="ECO:0000313" key="12">
    <source>
        <dbReference type="EMBL" id="WWQ61661.1"/>
    </source>
</evidence>
<dbReference type="PRINTS" id="PR00943">
    <property type="entry name" value="CUATPASE"/>
</dbReference>
<dbReference type="InterPro" id="IPR059000">
    <property type="entry name" value="ATPase_P-type_domA"/>
</dbReference>
<sequence length="738" mass="81164">MDKEEELKIEGMHCATCVLTVSKSLKSVNGVKEAEVNLATGSAKVILNGDVRLKELVKAVRKAGYDVATQRFIVKLNVNPEEIPKIVKKLENVRGVIDVQSNPGLGTVMIEYNPISTTPQEILKEAEIKGEILSKQHTEKDIIYKDLYDLLRRLLIGVVFTTLSYLFPTFSIIFSLPVQFYSGLRFHKGAYRALRNKTTNMDVLVSLSSNLLWFSSLFLLGKQTFFSDASLLITFILVGKTLEAYIKAKMSSDIRIEPYRATLKDGRIVSSNELKIGDIIIVRAGEKIPADGIVENGEGEVNESILTGEQKPVLKKKGDSVLAGGILVNGYLEIYVTRSWDRSYIMQVTEAVRGAYNTRVSIQNLVDKVSSIFVPVVISIGIATFLIWRFIMGFNTINALLFTVSVLAIACPCALGLATPMAILTSVHRALKRGIIIRDGSILEEIRNIDIAILDKTGTITKGEYSISEKIEFIENALQLASVAESRSLHPVAKALQKLGGKGEVEYFEEFPGRGVYAKVNGNDVIVGNRDFVKNNCDWDAKEDEGDILICINGKPGGVVSLKDEVKEEARKVIDYLRRKGIEVIIATGDNSKSVDQIGRELNVKVYKGMSPEDKAELIRSLKEKGHKVLFVGDGINDGLAIKEADIGIAISTGTDLAKSAGKVIISSLMDILVLFEEARLTVRKIKENLTWAFGYNSVLIPIAGGILYPHIVIPPEYAALAMGFSSVIVSLWSLIPF</sequence>
<keyword evidence="7" id="KW-1278">Translocase</keyword>
<feature type="domain" description="HMA" evidence="11">
    <location>
        <begin position="3"/>
        <end position="68"/>
    </location>
</feature>
<evidence type="ECO:0000256" key="7">
    <source>
        <dbReference type="ARBA" id="ARBA00022967"/>
    </source>
</evidence>
<dbReference type="InterPro" id="IPR036163">
    <property type="entry name" value="HMA_dom_sf"/>
</dbReference>
<dbReference type="EMBL" id="CP146016">
    <property type="protein sequence ID" value="WWQ61661.1"/>
    <property type="molecule type" value="Genomic_DNA"/>
</dbReference>
<dbReference type="InterPro" id="IPR018303">
    <property type="entry name" value="ATPase_P-typ_P_site"/>
</dbReference>
<comment type="subcellular location">
    <subcellularLocation>
        <location evidence="1">Endomembrane system</location>
        <topology evidence="1">Multi-pass membrane protein</topology>
    </subcellularLocation>
</comment>
<protein>
    <submittedName>
        <fullName evidence="12">Cation-translocating P-type ATPase</fullName>
    </submittedName>
</protein>
<evidence type="ECO:0000256" key="6">
    <source>
        <dbReference type="ARBA" id="ARBA00022840"/>
    </source>
</evidence>
<dbReference type="GeneID" id="89336345"/>
<accession>A0AAX4L5X4</accession>
<feature type="transmembrane region" description="Helical" evidence="10">
    <location>
        <begin position="397"/>
        <end position="424"/>
    </location>
</feature>
<evidence type="ECO:0000256" key="9">
    <source>
        <dbReference type="ARBA" id="ARBA00023136"/>
    </source>
</evidence>
<dbReference type="SUPFAM" id="SSF56784">
    <property type="entry name" value="HAD-like"/>
    <property type="match status" value="1"/>
</dbReference>
<dbReference type="Pfam" id="PF00403">
    <property type="entry name" value="HMA"/>
    <property type="match status" value="1"/>
</dbReference>
<keyword evidence="8 10" id="KW-1133">Transmembrane helix</keyword>
<evidence type="ECO:0000256" key="2">
    <source>
        <dbReference type="ARBA" id="ARBA00006024"/>
    </source>
</evidence>
<keyword evidence="6" id="KW-0067">ATP-binding</keyword>
<name>A0AAX4L5X4_9CREN</name>
<dbReference type="SUPFAM" id="SSF81653">
    <property type="entry name" value="Calcium ATPase, transduction domain A"/>
    <property type="match status" value="1"/>
</dbReference>
<dbReference type="Pfam" id="PF00702">
    <property type="entry name" value="Hydrolase"/>
    <property type="match status" value="1"/>
</dbReference>
<dbReference type="GO" id="GO:0012505">
    <property type="term" value="C:endomembrane system"/>
    <property type="evidence" value="ECO:0007669"/>
    <property type="project" value="UniProtKB-SubCell"/>
</dbReference>
<feature type="transmembrane region" description="Helical" evidence="10">
    <location>
        <begin position="154"/>
        <end position="178"/>
    </location>
</feature>
<evidence type="ECO:0000256" key="8">
    <source>
        <dbReference type="ARBA" id="ARBA00022989"/>
    </source>
</evidence>
<feature type="transmembrane region" description="Helical" evidence="10">
    <location>
        <begin position="690"/>
        <end position="712"/>
    </location>
</feature>
<dbReference type="FunFam" id="3.30.70.100:FF:000005">
    <property type="entry name" value="Copper-exporting P-type ATPase A"/>
    <property type="match status" value="1"/>
</dbReference>
<dbReference type="GO" id="GO:0016887">
    <property type="term" value="F:ATP hydrolysis activity"/>
    <property type="evidence" value="ECO:0007669"/>
    <property type="project" value="InterPro"/>
</dbReference>
<dbReference type="SUPFAM" id="SSF81665">
    <property type="entry name" value="Calcium ATPase, transmembrane domain M"/>
    <property type="match status" value="1"/>
</dbReference>
<reference evidence="12 13" key="1">
    <citation type="submission" date="2024-02" db="EMBL/GenBank/DDBJ databases">
        <title>STSV induces naive adaptation in Sulfolobus.</title>
        <authorList>
            <person name="Xiang X."/>
            <person name="Song M."/>
        </authorList>
    </citation>
    <scope>NUCLEOTIDE SEQUENCE [LARGE SCALE GENOMIC DNA]</scope>
    <source>
        <strain evidence="12 13">RT2</strain>
    </source>
</reference>
<dbReference type="GO" id="GO:0055070">
    <property type="term" value="P:copper ion homeostasis"/>
    <property type="evidence" value="ECO:0007669"/>
    <property type="project" value="TreeGrafter"/>
</dbReference>
<dbReference type="Gene3D" id="1.20.1110.10">
    <property type="entry name" value="Calcium-transporting ATPase, transmembrane domain"/>
    <property type="match status" value="1"/>
</dbReference>
<evidence type="ECO:0000256" key="5">
    <source>
        <dbReference type="ARBA" id="ARBA00022741"/>
    </source>
</evidence>
<evidence type="ECO:0000256" key="10">
    <source>
        <dbReference type="SAM" id="Phobius"/>
    </source>
</evidence>
<feature type="transmembrane region" description="Helical" evidence="10">
    <location>
        <begin position="225"/>
        <end position="246"/>
    </location>
</feature>
<keyword evidence="9 10" id="KW-0472">Membrane</keyword>
<dbReference type="PANTHER" id="PTHR43520:SF8">
    <property type="entry name" value="P-TYPE CU(+) TRANSPORTER"/>
    <property type="match status" value="1"/>
</dbReference>
<dbReference type="NCBIfam" id="TIGR01494">
    <property type="entry name" value="ATPase_P-type"/>
    <property type="match status" value="1"/>
</dbReference>
<dbReference type="InterPro" id="IPR017969">
    <property type="entry name" value="Heavy-metal-associated_CS"/>
</dbReference>
<dbReference type="GO" id="GO:0043682">
    <property type="term" value="F:P-type divalent copper transporter activity"/>
    <property type="evidence" value="ECO:0007669"/>
    <property type="project" value="TreeGrafter"/>
</dbReference>